<keyword evidence="3" id="KW-1185">Reference proteome</keyword>
<evidence type="ECO:0000313" key="2">
    <source>
        <dbReference type="EMBL" id="MFD2915508.1"/>
    </source>
</evidence>
<evidence type="ECO:0008006" key="4">
    <source>
        <dbReference type="Google" id="ProtNLM"/>
    </source>
</evidence>
<dbReference type="RefSeq" id="WP_194509595.1">
    <property type="nucleotide sequence ID" value="NZ_JADILU010000008.1"/>
</dbReference>
<reference evidence="3" key="1">
    <citation type="journal article" date="2019" name="Int. J. Syst. Evol. Microbiol.">
        <title>The Global Catalogue of Microorganisms (GCM) 10K type strain sequencing project: providing services to taxonomists for standard genome sequencing and annotation.</title>
        <authorList>
            <consortium name="The Broad Institute Genomics Platform"/>
            <consortium name="The Broad Institute Genome Sequencing Center for Infectious Disease"/>
            <person name="Wu L."/>
            <person name="Ma J."/>
        </authorList>
    </citation>
    <scope>NUCLEOTIDE SEQUENCE [LARGE SCALE GENOMIC DNA]</scope>
    <source>
        <strain evidence="3">KCTC 32514</strain>
    </source>
</reference>
<dbReference type="EMBL" id="JBHUOS010000007">
    <property type="protein sequence ID" value="MFD2915508.1"/>
    <property type="molecule type" value="Genomic_DNA"/>
</dbReference>
<protein>
    <recommendedName>
        <fullName evidence="4">Lipoprotein</fullName>
    </recommendedName>
</protein>
<dbReference type="PROSITE" id="PS51257">
    <property type="entry name" value="PROKAR_LIPOPROTEIN"/>
    <property type="match status" value="1"/>
</dbReference>
<organism evidence="2 3">
    <name type="scientific">Psychroserpens luteus</name>
    <dbReference type="NCBI Taxonomy" id="1434066"/>
    <lineage>
        <taxon>Bacteria</taxon>
        <taxon>Pseudomonadati</taxon>
        <taxon>Bacteroidota</taxon>
        <taxon>Flavobacteriia</taxon>
        <taxon>Flavobacteriales</taxon>
        <taxon>Flavobacteriaceae</taxon>
        <taxon>Psychroserpens</taxon>
    </lineage>
</organism>
<evidence type="ECO:0000256" key="1">
    <source>
        <dbReference type="SAM" id="SignalP"/>
    </source>
</evidence>
<accession>A0ABW5ZR80</accession>
<comment type="caution">
    <text evidence="2">The sequence shown here is derived from an EMBL/GenBank/DDBJ whole genome shotgun (WGS) entry which is preliminary data.</text>
</comment>
<dbReference type="Proteomes" id="UP001597548">
    <property type="component" value="Unassembled WGS sequence"/>
</dbReference>
<name>A0ABW5ZR80_9FLAO</name>
<gene>
    <name evidence="2" type="ORF">ACFS29_07660</name>
</gene>
<feature type="signal peptide" evidence="1">
    <location>
        <begin position="1"/>
        <end position="19"/>
    </location>
</feature>
<keyword evidence="1" id="KW-0732">Signal</keyword>
<feature type="chain" id="PRO_5046873835" description="Lipoprotein" evidence="1">
    <location>
        <begin position="20"/>
        <end position="238"/>
    </location>
</feature>
<proteinExistence type="predicted"/>
<sequence>MKYPFYFILVFLVFSSCNAVKTLPNSSYESEKYRSQETITKSLFNSSGQTISEENIPLILNGNIELGDSLKVAVFNYTKDSNHNTYYGYRDEEFLKNQQSYVDALKSKIQSSQKVNKTILMPSIMADKNSSIVSLRDISIRLQANLLLVYNIRSDTYYKYKTFSANETKAFATVEIFLMDTKTGIIPFTTISTQESFGQKTSKELTDSELREQTKSKAVLKALEVVGSELLEFLNTSK</sequence>
<evidence type="ECO:0000313" key="3">
    <source>
        <dbReference type="Proteomes" id="UP001597548"/>
    </source>
</evidence>